<sequence length="93" mass="9768">MVRGGAAGASGAGEKDVEARVLDLLEDVCGDPAVRDHLDDDLFELGLLDSMAAIELLVGIEDEFGVSIAPTEVPRAEMNTPHKIAAQVARRVA</sequence>
<dbReference type="EMBL" id="JACSNQ010000013">
    <property type="protein sequence ID" value="MBM6775209.1"/>
    <property type="molecule type" value="Genomic_DNA"/>
</dbReference>
<evidence type="ECO:0000256" key="4">
    <source>
        <dbReference type="ARBA" id="ARBA00023316"/>
    </source>
</evidence>
<dbReference type="InterPro" id="IPR036736">
    <property type="entry name" value="ACP-like_sf"/>
</dbReference>
<evidence type="ECO:0000259" key="5">
    <source>
        <dbReference type="PROSITE" id="PS50075"/>
    </source>
</evidence>
<evidence type="ECO:0000256" key="3">
    <source>
        <dbReference type="ARBA" id="ARBA00022553"/>
    </source>
</evidence>
<proteinExistence type="predicted"/>
<accession>A0ABS2F2J9</accession>
<dbReference type="InterPro" id="IPR003230">
    <property type="entry name" value="DltC"/>
</dbReference>
<keyword evidence="4" id="KW-0961">Cell wall biogenesis/degradation</keyword>
<dbReference type="NCBIfam" id="NF003464">
    <property type="entry name" value="PRK05087.1"/>
    <property type="match status" value="1"/>
</dbReference>
<dbReference type="Gene3D" id="1.10.1200.10">
    <property type="entry name" value="ACP-like"/>
    <property type="match status" value="1"/>
</dbReference>
<gene>
    <name evidence="6" type="primary">dltC</name>
    <name evidence="6" type="ORF">H9X80_06595</name>
</gene>
<evidence type="ECO:0000313" key="6">
    <source>
        <dbReference type="EMBL" id="MBM6775209.1"/>
    </source>
</evidence>
<evidence type="ECO:0000256" key="2">
    <source>
        <dbReference type="ARBA" id="ARBA00022490"/>
    </source>
</evidence>
<reference evidence="6 7" key="1">
    <citation type="journal article" date="2021" name="Sci. Rep.">
        <title>The distribution of antibiotic resistance genes in chicken gut microbiota commensals.</title>
        <authorList>
            <person name="Juricova H."/>
            <person name="Matiasovicova J."/>
            <person name="Kubasova T."/>
            <person name="Cejkova D."/>
            <person name="Rychlik I."/>
        </authorList>
    </citation>
    <scope>NUCLEOTIDE SEQUENCE [LARGE SCALE GENOMIC DNA]</scope>
    <source>
        <strain evidence="6 7">An794</strain>
    </source>
</reference>
<protein>
    <submittedName>
        <fullName evidence="6">D-alanine--poly(Phosphoribitol) ligase subunit DltC</fullName>
        <ecNumber evidence="6">6.1.1.13</ecNumber>
    </submittedName>
</protein>
<keyword evidence="2" id="KW-0963">Cytoplasm</keyword>
<keyword evidence="3" id="KW-0597">Phosphoprotein</keyword>
<dbReference type="Pfam" id="PF00550">
    <property type="entry name" value="PP-binding"/>
    <property type="match status" value="1"/>
</dbReference>
<dbReference type="NCBIfam" id="TIGR01688">
    <property type="entry name" value="dltC"/>
    <property type="match status" value="1"/>
</dbReference>
<dbReference type="Proteomes" id="UP000712527">
    <property type="component" value="Unassembled WGS sequence"/>
</dbReference>
<evidence type="ECO:0000313" key="7">
    <source>
        <dbReference type="Proteomes" id="UP000712527"/>
    </source>
</evidence>
<dbReference type="PROSITE" id="PS50075">
    <property type="entry name" value="CARRIER"/>
    <property type="match status" value="1"/>
</dbReference>
<keyword evidence="6" id="KW-0436">Ligase</keyword>
<keyword evidence="7" id="KW-1185">Reference proteome</keyword>
<feature type="domain" description="Carrier" evidence="5">
    <location>
        <begin position="15"/>
        <end position="92"/>
    </location>
</feature>
<dbReference type="InterPro" id="IPR009081">
    <property type="entry name" value="PP-bd_ACP"/>
</dbReference>
<organism evidence="6 7">
    <name type="scientific">Olsenella profusa</name>
    <dbReference type="NCBI Taxonomy" id="138595"/>
    <lineage>
        <taxon>Bacteria</taxon>
        <taxon>Bacillati</taxon>
        <taxon>Actinomycetota</taxon>
        <taxon>Coriobacteriia</taxon>
        <taxon>Coriobacteriales</taxon>
        <taxon>Atopobiaceae</taxon>
        <taxon>Olsenella</taxon>
    </lineage>
</organism>
<dbReference type="EC" id="6.1.1.13" evidence="6"/>
<dbReference type="SUPFAM" id="SSF47336">
    <property type="entry name" value="ACP-like"/>
    <property type="match status" value="1"/>
</dbReference>
<name>A0ABS2F2J9_9ACTN</name>
<dbReference type="GO" id="GO:0016874">
    <property type="term" value="F:ligase activity"/>
    <property type="evidence" value="ECO:0007669"/>
    <property type="project" value="UniProtKB-KW"/>
</dbReference>
<comment type="caution">
    <text evidence="6">The sequence shown here is derived from an EMBL/GenBank/DDBJ whole genome shotgun (WGS) entry which is preliminary data.</text>
</comment>
<keyword evidence="1" id="KW-0596">Phosphopantetheine</keyword>
<evidence type="ECO:0000256" key="1">
    <source>
        <dbReference type="ARBA" id="ARBA00022450"/>
    </source>
</evidence>